<protein>
    <submittedName>
        <fullName evidence="2">Uncharacterized protein</fullName>
    </submittedName>
</protein>
<reference evidence="2" key="1">
    <citation type="submission" date="2021-12" db="EMBL/GenBank/DDBJ databases">
        <authorList>
            <person name="King R."/>
        </authorList>
    </citation>
    <scope>NUCLEOTIDE SEQUENCE</scope>
</reference>
<keyword evidence="3" id="KW-1185">Reference proteome</keyword>
<organism evidence="2 3">
    <name type="scientific">Brassicogethes aeneus</name>
    <name type="common">Rape pollen beetle</name>
    <name type="synonym">Meligethes aeneus</name>
    <dbReference type="NCBI Taxonomy" id="1431903"/>
    <lineage>
        <taxon>Eukaryota</taxon>
        <taxon>Metazoa</taxon>
        <taxon>Ecdysozoa</taxon>
        <taxon>Arthropoda</taxon>
        <taxon>Hexapoda</taxon>
        <taxon>Insecta</taxon>
        <taxon>Pterygota</taxon>
        <taxon>Neoptera</taxon>
        <taxon>Endopterygota</taxon>
        <taxon>Coleoptera</taxon>
        <taxon>Polyphaga</taxon>
        <taxon>Cucujiformia</taxon>
        <taxon>Nitidulidae</taxon>
        <taxon>Meligethinae</taxon>
        <taxon>Brassicogethes</taxon>
    </lineage>
</organism>
<dbReference type="OrthoDB" id="7760980at2759"/>
<evidence type="ECO:0000313" key="2">
    <source>
        <dbReference type="EMBL" id="CAH0563394.1"/>
    </source>
</evidence>
<dbReference type="EMBL" id="OV121140">
    <property type="protein sequence ID" value="CAH0563394.1"/>
    <property type="molecule type" value="Genomic_DNA"/>
</dbReference>
<evidence type="ECO:0000256" key="1">
    <source>
        <dbReference type="SAM" id="Coils"/>
    </source>
</evidence>
<feature type="coiled-coil region" evidence="1">
    <location>
        <begin position="72"/>
        <end position="117"/>
    </location>
</feature>
<keyword evidence="1" id="KW-0175">Coiled coil</keyword>
<gene>
    <name evidence="2" type="ORF">MELIAE_LOCUS12231</name>
</gene>
<evidence type="ECO:0000313" key="3">
    <source>
        <dbReference type="Proteomes" id="UP001154078"/>
    </source>
</evidence>
<dbReference type="AlphaFoldDB" id="A0A9P0FNY7"/>
<proteinExistence type="predicted"/>
<dbReference type="Proteomes" id="UP001154078">
    <property type="component" value="Chromosome 9"/>
</dbReference>
<sequence length="314" mass="36465">MPFPLITIRYFNEKLKDLKTSKALVSSSLWKEIAQVIRVYVEQTDLRRMHFVELKCLDKESLEEIGKNQELIAIEESEIDRLNLRYEQLHTTKEGKIKILSKELEDLNHAYLKLRQKLKTDLALDKSQLMLCTSLGEETIAKVKEDQVLGEQLMVLVKACQKFETEKEQILKWAPMIKIDLKEFGDLTLVKGKIRPKTSVSKPTKIISLDVRKPEPQVPMVEKIDENSLKSCFDNLQSLENFWQTYNKVNIDFLESKQESKMLQNENKELRGMIRAILETALLNNSIPNTRASTRAPSRMRSAFSAPPRRILFK</sequence>
<accession>A0A9P0FNY7</accession>
<name>A0A9P0FNY7_BRAAE</name>